<gene>
    <name evidence="3" type="ORF">M1E25_13760</name>
</gene>
<evidence type="ECO:0000313" key="3">
    <source>
        <dbReference type="EMBL" id="MCM2578412.1"/>
    </source>
</evidence>
<organism evidence="3 4">
    <name type="scientific">Streptomyces meridianus</name>
    <dbReference type="NCBI Taxonomy" id="2938945"/>
    <lineage>
        <taxon>Bacteria</taxon>
        <taxon>Bacillati</taxon>
        <taxon>Actinomycetota</taxon>
        <taxon>Actinomycetes</taxon>
        <taxon>Kitasatosporales</taxon>
        <taxon>Streptomycetaceae</taxon>
        <taxon>Streptomyces</taxon>
    </lineage>
</organism>
<proteinExistence type="predicted"/>
<feature type="transmembrane region" description="Helical" evidence="2">
    <location>
        <begin position="29"/>
        <end position="53"/>
    </location>
</feature>
<evidence type="ECO:0000313" key="4">
    <source>
        <dbReference type="Proteomes" id="UP001167160"/>
    </source>
</evidence>
<accession>A0ABT0X7A9</accession>
<dbReference type="Proteomes" id="UP001167160">
    <property type="component" value="Unassembled WGS sequence"/>
</dbReference>
<evidence type="ECO:0000256" key="1">
    <source>
        <dbReference type="SAM" id="MobiDB-lite"/>
    </source>
</evidence>
<dbReference type="EMBL" id="JAMQGM010000029">
    <property type="protein sequence ID" value="MCM2578412.1"/>
    <property type="molecule type" value="Genomic_DNA"/>
</dbReference>
<keyword evidence="2" id="KW-0812">Transmembrane</keyword>
<name>A0ABT0X7A9_9ACTN</name>
<keyword evidence="2" id="KW-1133">Transmembrane helix</keyword>
<keyword evidence="2" id="KW-0472">Membrane</keyword>
<keyword evidence="4" id="KW-1185">Reference proteome</keyword>
<dbReference type="Pfam" id="PF19136">
    <property type="entry name" value="DUF5819"/>
    <property type="match status" value="1"/>
</dbReference>
<comment type="caution">
    <text evidence="3">The sequence shown here is derived from an EMBL/GenBank/DDBJ whole genome shotgun (WGS) entry which is preliminary data.</text>
</comment>
<feature type="region of interest" description="Disordered" evidence="1">
    <location>
        <begin position="1"/>
        <end position="20"/>
    </location>
</feature>
<evidence type="ECO:0000256" key="2">
    <source>
        <dbReference type="SAM" id="Phobius"/>
    </source>
</evidence>
<protein>
    <submittedName>
        <fullName evidence="3">DUF5819 family protein</fullName>
    </submittedName>
</protein>
<dbReference type="RefSeq" id="WP_251414935.1">
    <property type="nucleotide sequence ID" value="NZ_JAMQGM010000029.1"/>
</dbReference>
<dbReference type="InterPro" id="IPR043857">
    <property type="entry name" value="DUF5819"/>
</dbReference>
<reference evidence="3" key="1">
    <citation type="journal article" date="2023" name="Int. J. Syst. Evol. Microbiol.">
        <title>Streptomyces meridianus sp. nov. isolated from brackish water of the Tagus estuary in Alcochete, Portugal.</title>
        <authorList>
            <person name="Santos J.D.N."/>
            <person name="Klimek D."/>
            <person name="Calusinska M."/>
            <person name="Lobo Da Cunha A."/>
            <person name="Catita J."/>
            <person name="Goncalves H."/>
            <person name="Gonzalez I."/>
            <person name="Reyes F."/>
            <person name="Lage O.M."/>
        </authorList>
    </citation>
    <scope>NUCLEOTIDE SEQUENCE</scope>
    <source>
        <strain evidence="3">MTZ3.1</strain>
    </source>
</reference>
<sequence>MERHDTAAGAEPDPEVPRGVSSLSLPARAAVALAVAVVTVAVGLHLAMVFLHVAPSNTLTKRHGDRINGYVYPEFEQNWKLFAPNPLQQNITVHARAQIRTADGGLRKTGWTNLSGQDGRAILHHPLPSHTQQNELRRAWDFFTGSHDTEGQPNGLRGRLSEEYLKRIVMLRFGREHEGGKVERIQLRSVSTPIGTPPYSREKTDMKPERRVLPWWYVTDQDLPLDEARASRTAEGKAAR</sequence>